<sequence>MYQRRHWWIVNASKTHPLTILEGGLRETLMAGRSRLLAESTTVWVAGRFRTYALHIQFSEQPLDYGLDQLRPGAPLPAGLATWSAPELSAVDRAVCELLFEPLFRTDGRSDPIPTTYLAVATRLGLPESTVRRRVDNLRARLTRLGVVNLDGRTALTNLGEYLISHRMIGNTRSSSFTGTDAPSGVGRAG</sequence>
<evidence type="ECO:0000313" key="2">
    <source>
        <dbReference type="Proteomes" id="UP001201873"/>
    </source>
</evidence>
<dbReference type="EMBL" id="JALKFT010000052">
    <property type="protein sequence ID" value="MCK9878923.1"/>
    <property type="molecule type" value="Genomic_DNA"/>
</dbReference>
<gene>
    <name evidence="1" type="ORF">MXD59_24715</name>
</gene>
<dbReference type="RefSeq" id="WP_248826983.1">
    <property type="nucleotide sequence ID" value="NZ_JALKFT010000052.1"/>
</dbReference>
<dbReference type="Proteomes" id="UP001201873">
    <property type="component" value="Unassembled WGS sequence"/>
</dbReference>
<protein>
    <submittedName>
        <fullName evidence="1">Uncharacterized protein</fullName>
    </submittedName>
</protein>
<reference evidence="1 2" key="1">
    <citation type="submission" date="2022-04" db="EMBL/GenBank/DDBJ databases">
        <title>Genome diversity in the genus Frankia.</title>
        <authorList>
            <person name="Carlos-Shanley C."/>
            <person name="Hahn D."/>
        </authorList>
    </citation>
    <scope>NUCLEOTIDE SEQUENCE [LARGE SCALE GENOMIC DNA]</scope>
    <source>
        <strain evidence="1 2">Ag45/Mut15</strain>
    </source>
</reference>
<organism evidence="1 2">
    <name type="scientific">Frankia umida</name>
    <dbReference type="NCBI Taxonomy" id="573489"/>
    <lineage>
        <taxon>Bacteria</taxon>
        <taxon>Bacillati</taxon>
        <taxon>Actinomycetota</taxon>
        <taxon>Actinomycetes</taxon>
        <taxon>Frankiales</taxon>
        <taxon>Frankiaceae</taxon>
        <taxon>Frankia</taxon>
    </lineage>
</organism>
<evidence type="ECO:0000313" key="1">
    <source>
        <dbReference type="EMBL" id="MCK9878923.1"/>
    </source>
</evidence>
<accession>A0ABT0K574</accession>
<comment type="caution">
    <text evidence="1">The sequence shown here is derived from an EMBL/GenBank/DDBJ whole genome shotgun (WGS) entry which is preliminary data.</text>
</comment>
<proteinExistence type="predicted"/>
<keyword evidence="2" id="KW-1185">Reference proteome</keyword>
<name>A0ABT0K574_9ACTN</name>